<name>A0ABY1GZF2_9STAP</name>
<dbReference type="PROSITE" id="PS01327">
    <property type="entry name" value="MSCL"/>
    <property type="match status" value="1"/>
</dbReference>
<evidence type="ECO:0000256" key="8">
    <source>
        <dbReference type="ARBA" id="ARBA00023136"/>
    </source>
</evidence>
<dbReference type="Proteomes" id="UP000182665">
    <property type="component" value="Unassembled WGS sequence"/>
</dbReference>
<dbReference type="PANTHER" id="PTHR30266">
    <property type="entry name" value="MECHANOSENSITIVE CHANNEL MSCL"/>
    <property type="match status" value="1"/>
</dbReference>
<comment type="function">
    <text evidence="10">Channel that opens in response to stretch forces in the membrane lipid bilayer. May participate in the regulation of osmotic pressure changes within the cell.</text>
</comment>
<dbReference type="PRINTS" id="PR01264">
    <property type="entry name" value="MECHCHANNEL"/>
</dbReference>
<evidence type="ECO:0000256" key="7">
    <source>
        <dbReference type="ARBA" id="ARBA00023065"/>
    </source>
</evidence>
<comment type="caution">
    <text evidence="11">The sequence shown here is derived from an EMBL/GenBank/DDBJ whole genome shotgun (WGS) entry which is preliminary data.</text>
</comment>
<gene>
    <name evidence="10" type="primary">mscL</name>
    <name evidence="11" type="ORF">SAMN03097721_00522</name>
</gene>
<dbReference type="InterPro" id="IPR019823">
    <property type="entry name" value="Mechanosensitive_channel_CS"/>
</dbReference>
<keyword evidence="6 10" id="KW-1133">Transmembrane helix</keyword>
<comment type="subcellular location">
    <subcellularLocation>
        <location evidence="1 10">Cell membrane</location>
        <topology evidence="1 10">Multi-pass membrane protein</topology>
    </subcellularLocation>
</comment>
<keyword evidence="4 10" id="KW-1003">Cell membrane</keyword>
<dbReference type="HAMAP" id="MF_00115">
    <property type="entry name" value="MscL"/>
    <property type="match status" value="1"/>
</dbReference>
<comment type="subunit">
    <text evidence="10">Homopentamer.</text>
</comment>
<dbReference type="Gene3D" id="1.10.1200.120">
    <property type="entry name" value="Large-conductance mechanosensitive channel, MscL, domain 1"/>
    <property type="match status" value="1"/>
</dbReference>
<comment type="similarity">
    <text evidence="2 10">Belongs to the MscL family.</text>
</comment>
<evidence type="ECO:0000256" key="5">
    <source>
        <dbReference type="ARBA" id="ARBA00022692"/>
    </source>
</evidence>
<proteinExistence type="inferred from homology"/>
<keyword evidence="7 10" id="KW-0406">Ion transport</keyword>
<evidence type="ECO:0000256" key="10">
    <source>
        <dbReference type="HAMAP-Rule" id="MF_00115"/>
    </source>
</evidence>
<feature type="transmembrane region" description="Helical" evidence="10">
    <location>
        <begin position="80"/>
        <end position="99"/>
    </location>
</feature>
<accession>A0ABY1GZF2</accession>
<keyword evidence="12" id="KW-1185">Reference proteome</keyword>
<dbReference type="Pfam" id="PF01741">
    <property type="entry name" value="MscL"/>
    <property type="match status" value="1"/>
</dbReference>
<dbReference type="InterPro" id="IPR036019">
    <property type="entry name" value="MscL_channel"/>
</dbReference>
<evidence type="ECO:0000256" key="3">
    <source>
        <dbReference type="ARBA" id="ARBA00022448"/>
    </source>
</evidence>
<dbReference type="SUPFAM" id="SSF81330">
    <property type="entry name" value="Gated mechanosensitive channel"/>
    <property type="match status" value="1"/>
</dbReference>
<dbReference type="InterPro" id="IPR001185">
    <property type="entry name" value="MS_channel"/>
</dbReference>
<evidence type="ECO:0000256" key="1">
    <source>
        <dbReference type="ARBA" id="ARBA00004651"/>
    </source>
</evidence>
<evidence type="ECO:0000256" key="6">
    <source>
        <dbReference type="ARBA" id="ARBA00022989"/>
    </source>
</evidence>
<keyword evidence="3 10" id="KW-0813">Transport</keyword>
<dbReference type="NCBIfam" id="TIGR00220">
    <property type="entry name" value="mscL"/>
    <property type="match status" value="1"/>
</dbReference>
<protein>
    <recommendedName>
        <fullName evidence="10">Large-conductance mechanosensitive channel</fullName>
    </recommendedName>
</protein>
<dbReference type="NCBIfam" id="NF010559">
    <property type="entry name" value="PRK13954.1"/>
    <property type="match status" value="1"/>
</dbReference>
<evidence type="ECO:0000313" key="12">
    <source>
        <dbReference type="Proteomes" id="UP000182665"/>
    </source>
</evidence>
<dbReference type="PANTHER" id="PTHR30266:SF2">
    <property type="entry name" value="LARGE-CONDUCTANCE MECHANOSENSITIVE CHANNEL"/>
    <property type="match status" value="1"/>
</dbReference>
<organism evidence="11 12">
    <name type="scientific">Staphylococcus pasteuri</name>
    <dbReference type="NCBI Taxonomy" id="45972"/>
    <lineage>
        <taxon>Bacteria</taxon>
        <taxon>Bacillati</taxon>
        <taxon>Bacillota</taxon>
        <taxon>Bacilli</taxon>
        <taxon>Bacillales</taxon>
        <taxon>Staphylococcaceae</taxon>
        <taxon>Staphylococcus</taxon>
    </lineage>
</organism>
<evidence type="ECO:0000313" key="11">
    <source>
        <dbReference type="EMBL" id="SFZ73124.1"/>
    </source>
</evidence>
<keyword evidence="5 10" id="KW-0812">Transmembrane</keyword>
<keyword evidence="9 10" id="KW-0407">Ion channel</keyword>
<evidence type="ECO:0000256" key="4">
    <source>
        <dbReference type="ARBA" id="ARBA00022475"/>
    </source>
</evidence>
<reference evidence="11 12" key="1">
    <citation type="submission" date="2016-11" db="EMBL/GenBank/DDBJ databases">
        <authorList>
            <person name="Varghese N."/>
            <person name="Submissions S."/>
        </authorList>
    </citation>
    <scope>NUCLEOTIDE SEQUENCE [LARGE SCALE GENOMIC DNA]</scope>
    <source>
        <strain evidence="11 12">NFIX07</strain>
    </source>
</reference>
<dbReference type="InterPro" id="IPR037673">
    <property type="entry name" value="MSC/AndL"/>
</dbReference>
<evidence type="ECO:0000256" key="2">
    <source>
        <dbReference type="ARBA" id="ARBA00007254"/>
    </source>
</evidence>
<keyword evidence="8 10" id="KW-0472">Membrane</keyword>
<dbReference type="EMBL" id="FPKT01000001">
    <property type="protein sequence ID" value="SFZ73124.1"/>
    <property type="molecule type" value="Genomic_DNA"/>
</dbReference>
<evidence type="ECO:0000256" key="9">
    <source>
        <dbReference type="ARBA" id="ARBA00023303"/>
    </source>
</evidence>
<sequence length="133" mass="15465">MMYNDEYIVMKEFFYMLKEFKEFALKGNVLDLAVAVVMGAAFNKIITALVQYIIMPLIGKIFGSVNFAEDWAFWGIKYGLFIQSIIDFIIIAFALFIFVKIANTLMRKEEPEEELEANTVLLTEIRDLLREKN</sequence>
<comment type="caution">
    <text evidence="10">Lacks conserved residue(s) required for the propagation of feature annotation.</text>
</comment>